<evidence type="ECO:0000256" key="2">
    <source>
        <dbReference type="ARBA" id="ARBA00022840"/>
    </source>
</evidence>
<dbReference type="PROSITE" id="PS00108">
    <property type="entry name" value="PROTEIN_KINASE_ST"/>
    <property type="match status" value="1"/>
</dbReference>
<dbReference type="InterPro" id="IPR011009">
    <property type="entry name" value="Kinase-like_dom_sf"/>
</dbReference>
<evidence type="ECO:0000256" key="1">
    <source>
        <dbReference type="ARBA" id="ARBA00022741"/>
    </source>
</evidence>
<evidence type="ECO:0000313" key="6">
    <source>
        <dbReference type="Proteomes" id="UP001163046"/>
    </source>
</evidence>
<accession>A0A9W9ZS43</accession>
<keyword evidence="1 3" id="KW-0547">Nucleotide-binding</keyword>
<dbReference type="InterPro" id="IPR008271">
    <property type="entry name" value="Ser/Thr_kinase_AS"/>
</dbReference>
<evidence type="ECO:0000313" key="5">
    <source>
        <dbReference type="EMBL" id="KAJ7385958.1"/>
    </source>
</evidence>
<sequence length="566" mass="63728">MSFQFPSLKLKRTKDDRVSLLLKNLPSFNWSKLTDKEEIGRGSFGSVFVARYPANDHDERVVIKKLLGTEEGDRRLFLKEASILHRLRSKNVVKFKGICSTPCAIMLEYLSFDFTPFGGNDRVHSLEDFLHYIHAHDAVDAFPFHDKIVEDICSGMAYLHEQEICHRDLKPANILVSNKHYAGLDNQEDLRSVCMSEPIVCKVTDFGESRSQAVQTATICHTATHNVQRGSPAYLAPEVFSGNLLRSAVTIADMKAVDIWALGMVFFILINPDFKYPFETELNLASAGSSRVSWREVIENKFQKKEKPRHGQKYEIKQATDWFMISEAFEQCTSFTPSERPSVREIEELFSATETDKPIVRDIPLKVSQTSAVSNFDRSALVAGVALKEPAVIPNDATNGCAFLCLQIANLLLQDGDCSAKEDEWKDTASLVEDVIVNSPKHFNRLRDVSKFYDVMEAYQLLRQGGCISSYNISEEMITQQPVYSQFGRSALTNAVKSLCTDDRKTRIGLYTCGGYIVLIGCKYGKLFVIDTHPIHEDLGGNGNGLLKVFPFSDVKSLHEKHFKAM</sequence>
<gene>
    <name evidence="5" type="ORF">OS493_012287</name>
</gene>
<evidence type="ECO:0000259" key="4">
    <source>
        <dbReference type="PROSITE" id="PS50011"/>
    </source>
</evidence>
<dbReference type="Proteomes" id="UP001163046">
    <property type="component" value="Unassembled WGS sequence"/>
</dbReference>
<dbReference type="Gene3D" id="3.30.200.20">
    <property type="entry name" value="Phosphorylase Kinase, domain 1"/>
    <property type="match status" value="1"/>
</dbReference>
<keyword evidence="6" id="KW-1185">Reference proteome</keyword>
<dbReference type="AlphaFoldDB" id="A0A9W9ZS43"/>
<dbReference type="InterPro" id="IPR000719">
    <property type="entry name" value="Prot_kinase_dom"/>
</dbReference>
<feature type="domain" description="Protein kinase" evidence="4">
    <location>
        <begin position="33"/>
        <end position="350"/>
    </location>
</feature>
<dbReference type="PANTHER" id="PTHR44329:SF298">
    <property type="entry name" value="MIXED LINEAGE KINASE DOMAIN-LIKE PROTEIN"/>
    <property type="match status" value="1"/>
</dbReference>
<dbReference type="GO" id="GO:0005524">
    <property type="term" value="F:ATP binding"/>
    <property type="evidence" value="ECO:0007669"/>
    <property type="project" value="UniProtKB-UniRule"/>
</dbReference>
<dbReference type="OrthoDB" id="5989799at2759"/>
<dbReference type="EMBL" id="MU825878">
    <property type="protein sequence ID" value="KAJ7385958.1"/>
    <property type="molecule type" value="Genomic_DNA"/>
</dbReference>
<dbReference type="PANTHER" id="PTHR44329">
    <property type="entry name" value="SERINE/THREONINE-PROTEIN KINASE TNNI3K-RELATED"/>
    <property type="match status" value="1"/>
</dbReference>
<dbReference type="SUPFAM" id="SSF56112">
    <property type="entry name" value="Protein kinase-like (PK-like)"/>
    <property type="match status" value="1"/>
</dbReference>
<dbReference type="InterPro" id="IPR051681">
    <property type="entry name" value="Ser/Thr_Kinases-Pseudokinases"/>
</dbReference>
<dbReference type="SMART" id="SM00220">
    <property type="entry name" value="S_TKc"/>
    <property type="match status" value="1"/>
</dbReference>
<dbReference type="Gene3D" id="1.10.510.10">
    <property type="entry name" value="Transferase(Phosphotransferase) domain 1"/>
    <property type="match status" value="1"/>
</dbReference>
<dbReference type="Pfam" id="PF00069">
    <property type="entry name" value="Pkinase"/>
    <property type="match status" value="1"/>
</dbReference>
<protein>
    <recommendedName>
        <fullName evidence="4">Protein kinase domain-containing protein</fullName>
    </recommendedName>
</protein>
<keyword evidence="2 3" id="KW-0067">ATP-binding</keyword>
<evidence type="ECO:0000256" key="3">
    <source>
        <dbReference type="PROSITE-ProRule" id="PRU10141"/>
    </source>
</evidence>
<name>A0A9W9ZS43_9CNID</name>
<comment type="caution">
    <text evidence="5">The sequence shown here is derived from an EMBL/GenBank/DDBJ whole genome shotgun (WGS) entry which is preliminary data.</text>
</comment>
<organism evidence="5 6">
    <name type="scientific">Desmophyllum pertusum</name>
    <dbReference type="NCBI Taxonomy" id="174260"/>
    <lineage>
        <taxon>Eukaryota</taxon>
        <taxon>Metazoa</taxon>
        <taxon>Cnidaria</taxon>
        <taxon>Anthozoa</taxon>
        <taxon>Hexacorallia</taxon>
        <taxon>Scleractinia</taxon>
        <taxon>Caryophylliina</taxon>
        <taxon>Caryophylliidae</taxon>
        <taxon>Desmophyllum</taxon>
    </lineage>
</organism>
<proteinExistence type="predicted"/>
<dbReference type="PROSITE" id="PS00107">
    <property type="entry name" value="PROTEIN_KINASE_ATP"/>
    <property type="match status" value="1"/>
</dbReference>
<reference evidence="5" key="1">
    <citation type="submission" date="2023-01" db="EMBL/GenBank/DDBJ databases">
        <title>Genome assembly of the deep-sea coral Lophelia pertusa.</title>
        <authorList>
            <person name="Herrera S."/>
            <person name="Cordes E."/>
        </authorList>
    </citation>
    <scope>NUCLEOTIDE SEQUENCE</scope>
    <source>
        <strain evidence="5">USNM1676648</strain>
        <tissue evidence="5">Polyp</tissue>
    </source>
</reference>
<dbReference type="GO" id="GO:0004672">
    <property type="term" value="F:protein kinase activity"/>
    <property type="evidence" value="ECO:0007669"/>
    <property type="project" value="InterPro"/>
</dbReference>
<dbReference type="InterPro" id="IPR017441">
    <property type="entry name" value="Protein_kinase_ATP_BS"/>
</dbReference>
<feature type="binding site" evidence="3">
    <location>
        <position position="65"/>
    </location>
    <ligand>
        <name>ATP</name>
        <dbReference type="ChEBI" id="CHEBI:30616"/>
    </ligand>
</feature>
<dbReference type="PROSITE" id="PS50011">
    <property type="entry name" value="PROTEIN_KINASE_DOM"/>
    <property type="match status" value="1"/>
</dbReference>
<dbReference type="GO" id="GO:0097527">
    <property type="term" value="P:necroptotic signaling pathway"/>
    <property type="evidence" value="ECO:0007669"/>
    <property type="project" value="TreeGrafter"/>
</dbReference>